<organism evidence="2">
    <name type="scientific">viral metagenome</name>
    <dbReference type="NCBI Taxonomy" id="1070528"/>
    <lineage>
        <taxon>unclassified sequences</taxon>
        <taxon>metagenomes</taxon>
        <taxon>organismal metagenomes</taxon>
    </lineage>
</organism>
<feature type="transmembrane region" description="Helical" evidence="1">
    <location>
        <begin position="6"/>
        <end position="26"/>
    </location>
</feature>
<proteinExistence type="predicted"/>
<accession>A0A6C0KVI6</accession>
<dbReference type="EMBL" id="MN740980">
    <property type="protein sequence ID" value="QHU21146.1"/>
    <property type="molecule type" value="Genomic_DNA"/>
</dbReference>
<reference evidence="2" key="1">
    <citation type="journal article" date="2020" name="Nature">
        <title>Giant virus diversity and host interactions through global metagenomics.</title>
        <authorList>
            <person name="Schulz F."/>
            <person name="Roux S."/>
            <person name="Paez-Espino D."/>
            <person name="Jungbluth S."/>
            <person name="Walsh D.A."/>
            <person name="Denef V.J."/>
            <person name="McMahon K.D."/>
            <person name="Konstantinidis K.T."/>
            <person name="Eloe-Fadrosh E.A."/>
            <person name="Kyrpides N.C."/>
            <person name="Woyke T."/>
        </authorList>
    </citation>
    <scope>NUCLEOTIDE SEQUENCE</scope>
    <source>
        <strain evidence="2">GVMAG-S-3300013094-100</strain>
    </source>
</reference>
<keyword evidence="1" id="KW-1133">Transmembrane helix</keyword>
<dbReference type="AlphaFoldDB" id="A0A6C0KVI6"/>
<keyword evidence="1" id="KW-0472">Membrane</keyword>
<name>A0A6C0KVI6_9ZZZZ</name>
<evidence type="ECO:0000256" key="1">
    <source>
        <dbReference type="SAM" id="Phobius"/>
    </source>
</evidence>
<keyword evidence="1" id="KW-0812">Transmembrane</keyword>
<sequence>MLGNFLQIIAAIGLLLILLVIAFYVYNSEEIKVLTQNSQLHKQVVIFNGMYDLKSAYAAATGNTGFSTSDPSDPSFLDISYSVNQKSGAEMSYSFWLYLDYSQSSGVFPQGGTSGSPPLPPPRSSPLYTDQGLTFLPNSAAGSVTALTPSMNNTAYADSPTANAQTDDQYLQPVVLFVRGEKVARIYKGLCYGSSNDVANKPNQSKADVLIKSPLVKLENNGDVLSVEFNTTFRPDAMIENAKNTCTNTASTNWKEMNSYKVAIKGLTQATLQKQFFLVTITLQDTYPSDPISIRDKIRARIYINTTLQLDTYISYNSFSFGWNQTNSIKMNNGNLFVAPIINDVNTNQNKAYSKLPATNTMEIVMANLTYYNYALNADQINAIYKAGFTKKFITSLLYDNTTSATSPTYATSTYSAAGASSILTSSATQFN</sequence>
<evidence type="ECO:0000313" key="2">
    <source>
        <dbReference type="EMBL" id="QHU21146.1"/>
    </source>
</evidence>
<protein>
    <submittedName>
        <fullName evidence="2">Uncharacterized protein</fullName>
    </submittedName>
</protein>